<evidence type="ECO:0000259" key="8">
    <source>
        <dbReference type="Pfam" id="PF02601"/>
    </source>
</evidence>
<feature type="domain" description="Exonuclease VII large subunit C-terminal" evidence="8">
    <location>
        <begin position="134"/>
        <end position="355"/>
    </location>
</feature>
<dbReference type="PANTHER" id="PTHR30008:SF0">
    <property type="entry name" value="EXODEOXYRIBONUCLEASE 7 LARGE SUBUNIT"/>
    <property type="match status" value="1"/>
</dbReference>
<keyword evidence="4 5" id="KW-0269">Exonuclease</keyword>
<dbReference type="InterPro" id="IPR025824">
    <property type="entry name" value="OB-fold_nuc-bd_dom"/>
</dbReference>
<dbReference type="PANTHER" id="PTHR30008">
    <property type="entry name" value="EXODEOXYRIBONUCLEASE 7 LARGE SUBUNIT"/>
    <property type="match status" value="1"/>
</dbReference>
<dbReference type="GO" id="GO:0008855">
    <property type="term" value="F:exodeoxyribonuclease VII activity"/>
    <property type="evidence" value="ECO:0007669"/>
    <property type="project" value="UniProtKB-UniRule"/>
</dbReference>
<gene>
    <name evidence="5" type="primary">xseA</name>
    <name evidence="10" type="ORF">HNQ40_000079</name>
</gene>
<evidence type="ECO:0000259" key="9">
    <source>
        <dbReference type="Pfam" id="PF13742"/>
    </source>
</evidence>
<comment type="subcellular location">
    <subcellularLocation>
        <location evidence="5 6">Cytoplasm</location>
    </subcellularLocation>
</comment>
<comment type="caution">
    <text evidence="10">The sequence shown here is derived from an EMBL/GenBank/DDBJ whole genome shotgun (WGS) entry which is preliminary data.</text>
</comment>
<dbReference type="Pfam" id="PF13742">
    <property type="entry name" value="tRNA_anti_2"/>
    <property type="match status" value="1"/>
</dbReference>
<dbReference type="EC" id="3.1.11.6" evidence="5"/>
<dbReference type="AlphaFoldDB" id="A0A7X0H2V9"/>
<evidence type="ECO:0000313" key="10">
    <source>
        <dbReference type="EMBL" id="MBB6428273.1"/>
    </source>
</evidence>
<dbReference type="GO" id="GO:0009318">
    <property type="term" value="C:exodeoxyribonuclease VII complex"/>
    <property type="evidence" value="ECO:0007669"/>
    <property type="project" value="UniProtKB-UniRule"/>
</dbReference>
<dbReference type="NCBIfam" id="TIGR00237">
    <property type="entry name" value="xseA"/>
    <property type="match status" value="1"/>
</dbReference>
<dbReference type="GO" id="GO:0006308">
    <property type="term" value="P:DNA catabolic process"/>
    <property type="evidence" value="ECO:0007669"/>
    <property type="project" value="UniProtKB-UniRule"/>
</dbReference>
<evidence type="ECO:0000256" key="5">
    <source>
        <dbReference type="HAMAP-Rule" id="MF_00378"/>
    </source>
</evidence>
<feature type="compositionally biased region" description="Basic residues" evidence="7">
    <location>
        <begin position="415"/>
        <end position="427"/>
    </location>
</feature>
<dbReference type="InterPro" id="IPR003753">
    <property type="entry name" value="Exonuc_VII_L"/>
</dbReference>
<feature type="region of interest" description="Disordered" evidence="7">
    <location>
        <begin position="405"/>
        <end position="439"/>
    </location>
</feature>
<proteinExistence type="inferred from homology"/>
<protein>
    <recommendedName>
        <fullName evidence="5">Exodeoxyribonuclease 7 large subunit</fullName>
        <ecNumber evidence="5">3.1.11.6</ecNumber>
    </recommendedName>
    <alternativeName>
        <fullName evidence="5">Exodeoxyribonuclease VII large subunit</fullName>
        <shortName evidence="5">Exonuclease VII large subunit</shortName>
    </alternativeName>
</protein>
<evidence type="ECO:0000256" key="4">
    <source>
        <dbReference type="ARBA" id="ARBA00022839"/>
    </source>
</evidence>
<comment type="subunit">
    <text evidence="5">Heterooligomer composed of large and small subunits.</text>
</comment>
<comment type="similarity">
    <text evidence="5 6">Belongs to the XseA family.</text>
</comment>
<reference evidence="10 11" key="1">
    <citation type="submission" date="2020-08" db="EMBL/GenBank/DDBJ databases">
        <title>Genomic Encyclopedia of Type Strains, Phase IV (KMG-IV): sequencing the most valuable type-strain genomes for metagenomic binning, comparative biology and taxonomic classification.</title>
        <authorList>
            <person name="Goeker M."/>
        </authorList>
    </citation>
    <scope>NUCLEOTIDE SEQUENCE [LARGE SCALE GENOMIC DNA]</scope>
    <source>
        <strain evidence="10 11">DSM 103725</strain>
    </source>
</reference>
<dbReference type="InterPro" id="IPR020579">
    <property type="entry name" value="Exonuc_VII_lsu_C"/>
</dbReference>
<accession>A0A7X0H2V9</accession>
<evidence type="ECO:0000256" key="3">
    <source>
        <dbReference type="ARBA" id="ARBA00022801"/>
    </source>
</evidence>
<keyword evidence="2 5" id="KW-0540">Nuclease</keyword>
<feature type="domain" description="OB-fold nucleic acid binding" evidence="9">
    <location>
        <begin position="19"/>
        <end position="110"/>
    </location>
</feature>
<comment type="catalytic activity">
    <reaction evidence="5 6">
        <text>Exonucleolytic cleavage in either 5'- to 3'- or 3'- to 5'-direction to yield nucleoside 5'-phosphates.</text>
        <dbReference type="EC" id="3.1.11.6"/>
    </reaction>
</comment>
<evidence type="ECO:0000313" key="11">
    <source>
        <dbReference type="Proteomes" id="UP000541810"/>
    </source>
</evidence>
<evidence type="ECO:0000256" key="7">
    <source>
        <dbReference type="SAM" id="MobiDB-lite"/>
    </source>
</evidence>
<dbReference type="HAMAP" id="MF_00378">
    <property type="entry name" value="Exonuc_7_L"/>
    <property type="match status" value="1"/>
</dbReference>
<name>A0A7X0H2V9_9BACT</name>
<dbReference type="CDD" id="cd04489">
    <property type="entry name" value="ExoVII_LU_OBF"/>
    <property type="match status" value="1"/>
</dbReference>
<dbReference type="EMBL" id="JACHGY010000001">
    <property type="protein sequence ID" value="MBB6428273.1"/>
    <property type="molecule type" value="Genomic_DNA"/>
</dbReference>
<sequence>MSSLYSDRNEPDESADRPWSVGELAGQIKAALTDNLPRRVRVVGEVSNLSDRNHWFFSLKDQDASIRSVMFASAARKVGFPVRDGLEVVATGRIDFYDAQGSVQLYVDKLEPVGEGARELALRAMIQELRGLGYFDLEHKKPLPAVPRKIAVVTSRSAAALQDVINTAQQRWAGCELVLVDVRVQGDEAAPQIAAALEDLSQNGTKQGIDAIILTRGGGSIEDLWAFNERIVADAVYDCSLPIIAAIGHETDTTVAELVADLRCATPTQAAMTLVPDRAVLEQQVDQLARRMSLALQRRAEVARHRLDAAARHPLFSQPQRFVDDARQRVDRLGEQLAASLPRRVGDERKRLDAMARTLDAVSPTNVLKRGYSYTLVGGKLLRNADDAAAGSELTTVLADGKVVSTVNGETPAPKPRKPRTPRKAKPLKGEDGEPTLFA</sequence>
<comment type="function">
    <text evidence="5">Bidirectionally degrades single-stranded DNA into large acid-insoluble oligonucleotides, which are then degraded further into small acid-soluble oligonucleotides.</text>
</comment>
<organism evidence="10 11">
    <name type="scientific">Algisphaera agarilytica</name>
    <dbReference type="NCBI Taxonomy" id="1385975"/>
    <lineage>
        <taxon>Bacteria</taxon>
        <taxon>Pseudomonadati</taxon>
        <taxon>Planctomycetota</taxon>
        <taxon>Phycisphaerae</taxon>
        <taxon>Phycisphaerales</taxon>
        <taxon>Phycisphaeraceae</taxon>
        <taxon>Algisphaera</taxon>
    </lineage>
</organism>
<evidence type="ECO:0000256" key="1">
    <source>
        <dbReference type="ARBA" id="ARBA00022490"/>
    </source>
</evidence>
<dbReference type="Pfam" id="PF02601">
    <property type="entry name" value="Exonuc_VII_L"/>
    <property type="match status" value="1"/>
</dbReference>
<dbReference type="GO" id="GO:0003676">
    <property type="term" value="F:nucleic acid binding"/>
    <property type="evidence" value="ECO:0007669"/>
    <property type="project" value="InterPro"/>
</dbReference>
<keyword evidence="1 5" id="KW-0963">Cytoplasm</keyword>
<keyword evidence="3 5" id="KW-0378">Hydrolase</keyword>
<dbReference type="RefSeq" id="WP_184675264.1">
    <property type="nucleotide sequence ID" value="NZ_JACHGY010000001.1"/>
</dbReference>
<evidence type="ECO:0000256" key="2">
    <source>
        <dbReference type="ARBA" id="ARBA00022722"/>
    </source>
</evidence>
<dbReference type="GO" id="GO:0005737">
    <property type="term" value="C:cytoplasm"/>
    <property type="evidence" value="ECO:0007669"/>
    <property type="project" value="UniProtKB-SubCell"/>
</dbReference>
<dbReference type="Proteomes" id="UP000541810">
    <property type="component" value="Unassembled WGS sequence"/>
</dbReference>
<keyword evidence="11" id="KW-1185">Reference proteome</keyword>
<evidence type="ECO:0000256" key="6">
    <source>
        <dbReference type="RuleBase" id="RU004355"/>
    </source>
</evidence>